<dbReference type="Proteomes" id="UP000190989">
    <property type="component" value="Unassembled WGS sequence"/>
</dbReference>
<reference evidence="2" key="1">
    <citation type="submission" date="2017-02" db="EMBL/GenBank/DDBJ databases">
        <authorList>
            <person name="Varghese N."/>
            <person name="Submissions S."/>
        </authorList>
    </citation>
    <scope>NUCLEOTIDE SEQUENCE [LARGE SCALE GENOMIC DNA]</scope>
    <source>
        <strain evidence="2">SM117</strain>
    </source>
</reference>
<accession>A0A1U6I7X8</accession>
<evidence type="ECO:0000313" key="1">
    <source>
        <dbReference type="EMBL" id="SLK04140.1"/>
    </source>
</evidence>
<gene>
    <name evidence="1" type="ORF">SAMN06295987_104347</name>
</gene>
<feature type="non-terminal residue" evidence="1">
    <location>
        <position position="1"/>
    </location>
</feature>
<proteinExistence type="predicted"/>
<name>A0A1U6I7X8_9SPHN</name>
<organism evidence="1 2">
    <name type="scientific">Novosphingobium mathurense</name>
    <dbReference type="NCBI Taxonomy" id="428990"/>
    <lineage>
        <taxon>Bacteria</taxon>
        <taxon>Pseudomonadati</taxon>
        <taxon>Pseudomonadota</taxon>
        <taxon>Alphaproteobacteria</taxon>
        <taxon>Sphingomonadales</taxon>
        <taxon>Sphingomonadaceae</taxon>
        <taxon>Novosphingobium</taxon>
    </lineage>
</organism>
<protein>
    <submittedName>
        <fullName evidence="1">RES domain-containing protein</fullName>
    </submittedName>
</protein>
<evidence type="ECO:0000313" key="2">
    <source>
        <dbReference type="Proteomes" id="UP000190989"/>
    </source>
</evidence>
<dbReference type="STRING" id="428990.SAMN06295987_104347"/>
<sequence>ADIKSESLAGFASENMADFVSECLADFIGIRTEDLPTSIAEAIVRDRFEGVTPREMLRTDFTDWGVCEANATEPLNVLDLRRDGCFKLGVSTDIVGAKAQLEARAFSQAVHESTDLDGILYFSRLRRRECLAIYERAATRHLSASNVVELESLEGLIRALRSLKIHLFSDLPGS</sequence>
<keyword evidence="2" id="KW-1185">Reference proteome</keyword>
<dbReference type="EMBL" id="FVZE01000004">
    <property type="protein sequence ID" value="SLK04140.1"/>
    <property type="molecule type" value="Genomic_DNA"/>
</dbReference>
<dbReference type="AlphaFoldDB" id="A0A1U6I7X8"/>
<dbReference type="RefSeq" id="WP_079730978.1">
    <property type="nucleotide sequence ID" value="NZ_FVZE01000004.1"/>
</dbReference>